<gene>
    <name evidence="2" type="ORF">CLV97_11129</name>
</gene>
<dbReference type="Pfam" id="PF01323">
    <property type="entry name" value="DSBA"/>
    <property type="match status" value="1"/>
</dbReference>
<dbReference type="SUPFAM" id="SSF52833">
    <property type="entry name" value="Thioredoxin-like"/>
    <property type="match status" value="1"/>
</dbReference>
<keyword evidence="3" id="KW-1185">Reference proteome</keyword>
<dbReference type="InterPro" id="IPR001853">
    <property type="entry name" value="DSBA-like_thioredoxin_dom"/>
</dbReference>
<accession>A0A2T0LEU4</accession>
<evidence type="ECO:0000313" key="2">
    <source>
        <dbReference type="EMBL" id="PRX40687.1"/>
    </source>
</evidence>
<dbReference type="InterPro" id="IPR036249">
    <property type="entry name" value="Thioredoxin-like_sf"/>
</dbReference>
<dbReference type="AlphaFoldDB" id="A0A2T0LEU4"/>
<keyword evidence="2" id="KW-0413">Isomerase</keyword>
<proteinExistence type="predicted"/>
<comment type="caution">
    <text evidence="2">The sequence shown here is derived from an EMBL/GenBank/DDBJ whole genome shotgun (WGS) entry which is preliminary data.</text>
</comment>
<organism evidence="2 3">
    <name type="scientific">Planifilum fimeticola</name>
    <dbReference type="NCBI Taxonomy" id="201975"/>
    <lineage>
        <taxon>Bacteria</taxon>
        <taxon>Bacillati</taxon>
        <taxon>Bacillota</taxon>
        <taxon>Bacilli</taxon>
        <taxon>Bacillales</taxon>
        <taxon>Thermoactinomycetaceae</taxon>
        <taxon>Planifilum</taxon>
    </lineage>
</organism>
<dbReference type="Proteomes" id="UP000237797">
    <property type="component" value="Unassembled WGS sequence"/>
</dbReference>
<dbReference type="GO" id="GO:0016491">
    <property type="term" value="F:oxidoreductase activity"/>
    <property type="evidence" value="ECO:0007669"/>
    <property type="project" value="InterPro"/>
</dbReference>
<reference evidence="2 3" key="1">
    <citation type="submission" date="2018-03" db="EMBL/GenBank/DDBJ databases">
        <title>Genomic Encyclopedia of Archaeal and Bacterial Type Strains, Phase II (KMG-II): from individual species to whole genera.</title>
        <authorList>
            <person name="Goeker M."/>
        </authorList>
    </citation>
    <scope>NUCLEOTIDE SEQUENCE [LARGE SCALE GENOMIC DNA]</scope>
    <source>
        <strain evidence="2 3">DSM 44946</strain>
    </source>
</reference>
<feature type="domain" description="DSBA-like thioredoxin" evidence="1">
    <location>
        <begin position="2"/>
        <end position="161"/>
    </location>
</feature>
<name>A0A2T0LEU4_9BACL</name>
<dbReference type="GO" id="GO:0016853">
    <property type="term" value="F:isomerase activity"/>
    <property type="evidence" value="ECO:0007669"/>
    <property type="project" value="UniProtKB-KW"/>
</dbReference>
<dbReference type="PANTHER" id="PTHR13887:SF33">
    <property type="entry name" value="ISOMERASE"/>
    <property type="match status" value="1"/>
</dbReference>
<dbReference type="EMBL" id="PVNE01000011">
    <property type="protein sequence ID" value="PRX40687.1"/>
    <property type="molecule type" value="Genomic_DNA"/>
</dbReference>
<evidence type="ECO:0000259" key="1">
    <source>
        <dbReference type="Pfam" id="PF01323"/>
    </source>
</evidence>
<evidence type="ECO:0000313" key="3">
    <source>
        <dbReference type="Proteomes" id="UP000237797"/>
    </source>
</evidence>
<protein>
    <submittedName>
        <fullName evidence="2">Putative DsbA family dithiol-disulfide isomerase</fullName>
    </submittedName>
</protein>
<dbReference type="Gene3D" id="3.40.30.10">
    <property type="entry name" value="Glutaredoxin"/>
    <property type="match status" value="1"/>
</dbReference>
<sequence length="184" mass="21252">MNVEWMPFELRPEPQPTLRPEGEYLQNAWKKSVYPLAERFGVKMVLPRVSPQPHTRLAFEGFQYAKAHGRGEAYNHRMFTAFFQEEKDIGDINVLTELAEELGLDGEDFRKALETGRYREEHRKALRHAYEELKIRAVPTFVIGDRVLTGLYDADVLERVIEEELSRRSGETLGGFACDMDGCD</sequence>
<dbReference type="PANTHER" id="PTHR13887">
    <property type="entry name" value="GLUTATHIONE S-TRANSFERASE KAPPA"/>
    <property type="match status" value="1"/>
</dbReference>